<dbReference type="Gene3D" id="3.40.50.150">
    <property type="entry name" value="Vaccinia Virus protein VP39"/>
    <property type="match status" value="1"/>
</dbReference>
<dbReference type="InterPro" id="IPR039769">
    <property type="entry name" value="Bud23-like"/>
</dbReference>
<evidence type="ECO:0000256" key="9">
    <source>
        <dbReference type="SAM" id="MobiDB-lite"/>
    </source>
</evidence>
<dbReference type="AlphaFoldDB" id="A0A7S2UYP7"/>
<protein>
    <recommendedName>
        <fullName evidence="13">18S rRNA (guanine(1575)-N(7))-methyltransferase Bud23 C-terminal domain-containing protein</fullName>
    </recommendedName>
</protein>
<evidence type="ECO:0000313" key="12">
    <source>
        <dbReference type="EMBL" id="CAD9861428.1"/>
    </source>
</evidence>
<evidence type="ECO:0000256" key="5">
    <source>
        <dbReference type="ARBA" id="ARBA00022603"/>
    </source>
</evidence>
<keyword evidence="7" id="KW-0949">S-adenosyl-L-methionine</keyword>
<feature type="compositionally biased region" description="Basic and acidic residues" evidence="9">
    <location>
        <begin position="247"/>
        <end position="272"/>
    </location>
</feature>
<evidence type="ECO:0000256" key="7">
    <source>
        <dbReference type="ARBA" id="ARBA00022691"/>
    </source>
</evidence>
<keyword evidence="6" id="KW-0808">Transferase</keyword>
<dbReference type="Pfam" id="PF12589">
    <property type="entry name" value="WBS_methylT"/>
    <property type="match status" value="1"/>
</dbReference>
<evidence type="ECO:0000256" key="2">
    <source>
        <dbReference type="ARBA" id="ARBA00004496"/>
    </source>
</evidence>
<gene>
    <name evidence="12" type="ORF">FJAP1339_LOCUS3950</name>
</gene>
<sequence>MNLRPELQRPPELFYDAKESKKYNSSSRMIAIQAEIASRAIELLNIPAGERKLILDVGCGSGLSGNALEEAGHAWLGIDISRDMLDVAQERDSVVGDLCQQDMGMGLPFRPASFDGCISISALQWLCYATTAKDNPRHRLQTFFSSLYSVLKRTARAALQFYPADADQAILIAQSATRAGFSGGLVVDYPNSSKAKKYYLCLSFEHSYKVPKGLGAGPSDSGAIRAESRETFRPKSKRRKGARPAVKSRDWIKQKKEKQMRQGKEVRPDSKFTGRKRSRRL</sequence>
<dbReference type="Pfam" id="PF08241">
    <property type="entry name" value="Methyltransf_11"/>
    <property type="match status" value="1"/>
</dbReference>
<keyword evidence="8" id="KW-0539">Nucleus</keyword>
<organism evidence="12">
    <name type="scientific">Fibrocapsa japonica</name>
    <dbReference type="NCBI Taxonomy" id="94617"/>
    <lineage>
        <taxon>Eukaryota</taxon>
        <taxon>Sar</taxon>
        <taxon>Stramenopiles</taxon>
        <taxon>Ochrophyta</taxon>
        <taxon>Raphidophyceae</taxon>
        <taxon>Chattonellales</taxon>
        <taxon>Chattonellaceae</taxon>
        <taxon>Fibrocapsa</taxon>
    </lineage>
</organism>
<evidence type="ECO:0000256" key="8">
    <source>
        <dbReference type="ARBA" id="ARBA00023242"/>
    </source>
</evidence>
<proteinExistence type="inferred from homology"/>
<comment type="similarity">
    <text evidence="3">Belongs to the class I-like SAM-binding methyltransferase superfamily. BUD23/WBSCR22 family.</text>
</comment>
<dbReference type="EMBL" id="HBHR01008180">
    <property type="protein sequence ID" value="CAD9861428.1"/>
    <property type="molecule type" value="Transcribed_RNA"/>
</dbReference>
<evidence type="ECO:0000259" key="10">
    <source>
        <dbReference type="Pfam" id="PF08241"/>
    </source>
</evidence>
<dbReference type="CDD" id="cd02440">
    <property type="entry name" value="AdoMet_MTases"/>
    <property type="match status" value="1"/>
</dbReference>
<dbReference type="GO" id="GO:0005730">
    <property type="term" value="C:nucleolus"/>
    <property type="evidence" value="ECO:0007669"/>
    <property type="project" value="TreeGrafter"/>
</dbReference>
<dbReference type="PANTHER" id="PTHR12734:SF0">
    <property type="entry name" value="18S RRNA (GUANINE-N(7))-METHYLTRANSFERASE-RELATED"/>
    <property type="match status" value="1"/>
</dbReference>
<keyword evidence="5" id="KW-0489">Methyltransferase</keyword>
<feature type="domain" description="18S rRNA (guanine(1575)-N(7))-methyltransferase Bud23 C-terminal" evidence="11">
    <location>
        <begin position="208"/>
        <end position="278"/>
    </location>
</feature>
<accession>A0A7S2UYP7</accession>
<dbReference type="InterPro" id="IPR022238">
    <property type="entry name" value="Bud23_C"/>
</dbReference>
<evidence type="ECO:0000256" key="6">
    <source>
        <dbReference type="ARBA" id="ARBA00022679"/>
    </source>
</evidence>
<dbReference type="GO" id="GO:0005737">
    <property type="term" value="C:cytoplasm"/>
    <property type="evidence" value="ECO:0007669"/>
    <property type="project" value="UniProtKB-SubCell"/>
</dbReference>
<evidence type="ECO:0000256" key="4">
    <source>
        <dbReference type="ARBA" id="ARBA00022490"/>
    </source>
</evidence>
<comment type="subcellular location">
    <subcellularLocation>
        <location evidence="2">Cytoplasm</location>
    </subcellularLocation>
    <subcellularLocation>
        <location evidence="1">Nucleus</location>
    </subcellularLocation>
</comment>
<dbReference type="InterPro" id="IPR013216">
    <property type="entry name" value="Methyltransf_11"/>
</dbReference>
<name>A0A7S2UYP7_9STRA</name>
<dbReference type="PANTHER" id="PTHR12734">
    <property type="entry name" value="METHYLTRANSFERASE-RELATED"/>
    <property type="match status" value="1"/>
</dbReference>
<dbReference type="SUPFAM" id="SSF53335">
    <property type="entry name" value="S-adenosyl-L-methionine-dependent methyltransferases"/>
    <property type="match status" value="1"/>
</dbReference>
<evidence type="ECO:0000256" key="3">
    <source>
        <dbReference type="ARBA" id="ARBA00005547"/>
    </source>
</evidence>
<feature type="region of interest" description="Disordered" evidence="9">
    <location>
        <begin position="215"/>
        <end position="281"/>
    </location>
</feature>
<evidence type="ECO:0000256" key="1">
    <source>
        <dbReference type="ARBA" id="ARBA00004123"/>
    </source>
</evidence>
<feature type="domain" description="Methyltransferase type 11" evidence="10">
    <location>
        <begin position="55"/>
        <end position="154"/>
    </location>
</feature>
<dbReference type="GO" id="GO:0016435">
    <property type="term" value="F:rRNA (guanine) methyltransferase activity"/>
    <property type="evidence" value="ECO:0007669"/>
    <property type="project" value="InterPro"/>
</dbReference>
<evidence type="ECO:0008006" key="13">
    <source>
        <dbReference type="Google" id="ProtNLM"/>
    </source>
</evidence>
<keyword evidence="4" id="KW-0963">Cytoplasm</keyword>
<dbReference type="InterPro" id="IPR029063">
    <property type="entry name" value="SAM-dependent_MTases_sf"/>
</dbReference>
<dbReference type="GO" id="GO:0070476">
    <property type="term" value="P:rRNA (guanine-N7)-methylation"/>
    <property type="evidence" value="ECO:0007669"/>
    <property type="project" value="InterPro"/>
</dbReference>
<reference evidence="12" key="1">
    <citation type="submission" date="2021-01" db="EMBL/GenBank/DDBJ databases">
        <authorList>
            <person name="Corre E."/>
            <person name="Pelletier E."/>
            <person name="Niang G."/>
            <person name="Scheremetjew M."/>
            <person name="Finn R."/>
            <person name="Kale V."/>
            <person name="Holt S."/>
            <person name="Cochrane G."/>
            <person name="Meng A."/>
            <person name="Brown T."/>
            <person name="Cohen L."/>
        </authorList>
    </citation>
    <scope>NUCLEOTIDE SEQUENCE</scope>
    <source>
        <strain evidence="12">CCMP1661</strain>
    </source>
</reference>
<dbReference type="FunFam" id="3.40.50.150:FF:000216">
    <property type="entry name" value="S-adenosylmethionine-dependent methyltransferase, putative"/>
    <property type="match status" value="1"/>
</dbReference>
<evidence type="ECO:0000259" key="11">
    <source>
        <dbReference type="Pfam" id="PF12589"/>
    </source>
</evidence>